<dbReference type="SUPFAM" id="SSF49899">
    <property type="entry name" value="Concanavalin A-like lectins/glucanases"/>
    <property type="match status" value="1"/>
</dbReference>
<dbReference type="GO" id="GO:0030248">
    <property type="term" value="F:cellulose binding"/>
    <property type="evidence" value="ECO:0007669"/>
    <property type="project" value="InterPro"/>
</dbReference>
<dbReference type="PROSITE" id="PS51172">
    <property type="entry name" value="CBM3"/>
    <property type="match status" value="1"/>
</dbReference>
<feature type="domain" description="CBM3" evidence="1">
    <location>
        <begin position="38"/>
        <end position="190"/>
    </location>
</feature>
<dbReference type="Gene3D" id="2.60.40.710">
    <property type="entry name" value="Endoglucanase-like"/>
    <property type="match status" value="1"/>
</dbReference>
<evidence type="ECO:0000313" key="2">
    <source>
        <dbReference type="EMBL" id="RXE57656.1"/>
    </source>
</evidence>
<gene>
    <name evidence="2" type="ORF">EFD62_16475</name>
</gene>
<dbReference type="SUPFAM" id="SSF49384">
    <property type="entry name" value="Carbohydrate-binding domain"/>
    <property type="match status" value="1"/>
</dbReference>
<dbReference type="Pfam" id="PF06439">
    <property type="entry name" value="3keto-disac_hyd"/>
    <property type="match status" value="1"/>
</dbReference>
<evidence type="ECO:0000313" key="3">
    <source>
        <dbReference type="Proteomes" id="UP000289166"/>
    </source>
</evidence>
<dbReference type="InterPro" id="IPR010496">
    <property type="entry name" value="AL/BT2_dom"/>
</dbReference>
<dbReference type="GO" id="GO:0016020">
    <property type="term" value="C:membrane"/>
    <property type="evidence" value="ECO:0007669"/>
    <property type="project" value="InterPro"/>
</dbReference>
<organism evidence="2 3">
    <name type="scientific">Acetivibrio mesophilus</name>
    <dbReference type="NCBI Taxonomy" id="2487273"/>
    <lineage>
        <taxon>Bacteria</taxon>
        <taxon>Bacillati</taxon>
        <taxon>Bacillota</taxon>
        <taxon>Clostridia</taxon>
        <taxon>Eubacteriales</taxon>
        <taxon>Oscillospiraceae</taxon>
        <taxon>Acetivibrio</taxon>
    </lineage>
</organism>
<dbReference type="Pfam" id="PF05345">
    <property type="entry name" value="He_PIG"/>
    <property type="match status" value="1"/>
</dbReference>
<keyword evidence="3" id="KW-1185">Reference proteome</keyword>
<dbReference type="InterPro" id="IPR015919">
    <property type="entry name" value="Cadherin-like_sf"/>
</dbReference>
<dbReference type="InterPro" id="IPR013783">
    <property type="entry name" value="Ig-like_fold"/>
</dbReference>
<dbReference type="InterPro" id="IPR013320">
    <property type="entry name" value="ConA-like_dom_sf"/>
</dbReference>
<dbReference type="GO" id="GO:0005509">
    <property type="term" value="F:calcium ion binding"/>
    <property type="evidence" value="ECO:0007669"/>
    <property type="project" value="InterPro"/>
</dbReference>
<dbReference type="GO" id="GO:0005975">
    <property type="term" value="P:carbohydrate metabolic process"/>
    <property type="evidence" value="ECO:0007669"/>
    <property type="project" value="InterPro"/>
</dbReference>
<comment type="caution">
    <text evidence="2">The sequence shown here is derived from an EMBL/GenBank/DDBJ whole genome shotgun (WGS) entry which is preliminary data.</text>
</comment>
<accession>A0A4Q0I0D1</accession>
<dbReference type="AlphaFoldDB" id="A0A4Q0I0D1"/>
<dbReference type="Proteomes" id="UP000289166">
    <property type="component" value="Unassembled WGS sequence"/>
</dbReference>
<dbReference type="EMBL" id="RLII01000044">
    <property type="protein sequence ID" value="RXE57656.1"/>
    <property type="molecule type" value="Genomic_DNA"/>
</dbReference>
<dbReference type="SUPFAM" id="SSF49313">
    <property type="entry name" value="Cadherin-like"/>
    <property type="match status" value="1"/>
</dbReference>
<dbReference type="Pfam" id="PF00942">
    <property type="entry name" value="CBM_3"/>
    <property type="match status" value="1"/>
</dbReference>
<dbReference type="SMART" id="SM01067">
    <property type="entry name" value="CBM_3"/>
    <property type="match status" value="1"/>
</dbReference>
<sequence length="892" mass="99828">MNYRDMQKKTLFILSALLIFCQLTAAFSIIPTTYSYAAGDSLKVEFYNQVVSPTTASVSPCFKITNTGSSTINLSDLKLRYYYSVDIMDSQTFYCDWSSIGSTNITGTFINMIDRVPTADYYLEIGFAPTAGVIAPGGVVEIKGRFNKAGWTNYTQTNDYSFNSTASNYVQWDMVTAYIKDALVWGTPPQDPNPTPIPTPTSTPTPTPTANYFYEDNFEDSIDDGWKRASSSWSVVSDGSKVYKNQTNTGVSYSVIDRMYAGDSTMEVKFKVNSWGTSSDKAVGILSRIQDNRSSSEAGYYMFVVDSGKLYIKKKAYLSSNVTVVKSVSQTISTGTWYTLKAEVSGNTLKLYLNGTLKLTATDESFSSGKFGVYSEGAIASFDNVKITENDENRFLVIVGSSLYNTGLIDASLTTYQQDIANEGWANTLIKVSSISGVTSDYDITDCQSLKSVIRDYYEKGYMGFVIVGSYPDIPVAYWRPHSGDDRKLITDYYYADIVGYVDSDNDGIKELVYDWFDLDGDGIFEAYKKNADGSETPLMTEAEMIYGRIDAAGITSDIIEQAQLTNAYFSKLSLFRVYGSNMTEEEYNSAFSFLDSDWRNWKYSSYDNSSRYNVLKAAFKNLKFVADDVATTVEKLEKELRNGYYFAEVITHGESDWIQIHEYPNGIDGYRYYNNDFNADKLLSMGYTVPRAHYIHSYGCNTSQYMDPMYGSNESPKVIPNMGATYLFRSYYTMNVTGVCASVWSNLDEQYFRDLSSMSIGEAFKDWANRWYSSHLCSDVPPYVLLGDPTLKHFIETPSNKCPCITNNFNGLKAKAGQLFTLNLNVIDADSPNSSINVVVPVMPEGATYNSSLRRISWTPSLDQKGICNFTVKATDSSGNVFTEDFTVYVE</sequence>
<dbReference type="InterPro" id="IPR008965">
    <property type="entry name" value="CBM2/CBM3_carb-bd_dom_sf"/>
</dbReference>
<dbReference type="InterPro" id="IPR001956">
    <property type="entry name" value="CBM3"/>
</dbReference>
<dbReference type="GO" id="GO:0016787">
    <property type="term" value="F:hydrolase activity"/>
    <property type="evidence" value="ECO:0007669"/>
    <property type="project" value="InterPro"/>
</dbReference>
<dbReference type="InterPro" id="IPR036966">
    <property type="entry name" value="CBM3_sf"/>
</dbReference>
<reference evidence="3" key="1">
    <citation type="submission" date="2018-11" db="EMBL/GenBank/DDBJ databases">
        <title>Genome sequencing of a novel mesophilic and cellulolytic organism within the genus Hungateiclostridium.</title>
        <authorList>
            <person name="Rettenmaier R."/>
            <person name="Liebl W."/>
            <person name="Zverlov V."/>
        </authorList>
    </citation>
    <scope>NUCLEOTIDE SEQUENCE [LARGE SCALE GENOMIC DNA]</scope>
    <source>
        <strain evidence="3">N2K1</strain>
    </source>
</reference>
<dbReference type="Gene3D" id="2.60.40.10">
    <property type="entry name" value="Immunoglobulins"/>
    <property type="match status" value="1"/>
</dbReference>
<evidence type="ECO:0000259" key="1">
    <source>
        <dbReference type="PROSITE" id="PS51172"/>
    </source>
</evidence>
<dbReference type="RefSeq" id="WP_128706512.1">
    <property type="nucleotide sequence ID" value="NZ_RLII01000044.1"/>
</dbReference>
<proteinExistence type="predicted"/>
<protein>
    <submittedName>
        <fullName evidence="2">DUF1080 domain-containing protein</fullName>
    </submittedName>
</protein>
<name>A0A4Q0I0D1_9FIRM</name>
<dbReference type="Gene3D" id="2.60.120.560">
    <property type="entry name" value="Exo-inulinase, domain 1"/>
    <property type="match status" value="1"/>
</dbReference>
<dbReference type="OrthoDB" id="1736157at2"/>